<accession>A0A8W8KRK2</accession>
<dbReference type="EnsemblMetazoa" id="G24996.3">
    <property type="protein sequence ID" value="G24996.3:cds"/>
    <property type="gene ID" value="G24996"/>
</dbReference>
<dbReference type="InterPro" id="IPR044150">
    <property type="entry name" value="HDAC_classIV"/>
</dbReference>
<evidence type="ECO:0000313" key="3">
    <source>
        <dbReference type="EnsemblMetazoa" id="G24996.3:cds"/>
    </source>
</evidence>
<proteinExistence type="predicted"/>
<organism evidence="3 4">
    <name type="scientific">Magallana gigas</name>
    <name type="common">Pacific oyster</name>
    <name type="synonym">Crassostrea gigas</name>
    <dbReference type="NCBI Taxonomy" id="29159"/>
    <lineage>
        <taxon>Eukaryota</taxon>
        <taxon>Metazoa</taxon>
        <taxon>Spiralia</taxon>
        <taxon>Lophotrochozoa</taxon>
        <taxon>Mollusca</taxon>
        <taxon>Bivalvia</taxon>
        <taxon>Autobranchia</taxon>
        <taxon>Pteriomorphia</taxon>
        <taxon>Ostreida</taxon>
        <taxon>Ostreoidea</taxon>
        <taxon>Ostreidae</taxon>
        <taxon>Magallana</taxon>
    </lineage>
</organism>
<feature type="domain" description="Histone deacetylase" evidence="2">
    <location>
        <begin position="75"/>
        <end position="338"/>
    </location>
</feature>
<dbReference type="GO" id="GO:0040029">
    <property type="term" value="P:epigenetic regulation of gene expression"/>
    <property type="evidence" value="ECO:0007669"/>
    <property type="project" value="TreeGrafter"/>
</dbReference>
<dbReference type="InterPro" id="IPR037138">
    <property type="entry name" value="His_deacetylse_dom_sf"/>
</dbReference>
<reference evidence="3" key="1">
    <citation type="submission" date="2022-08" db="UniProtKB">
        <authorList>
            <consortium name="EnsemblMetazoa"/>
        </authorList>
    </citation>
    <scope>IDENTIFICATION</scope>
    <source>
        <strain evidence="3">05x7-T-G4-1.051#20</strain>
    </source>
</reference>
<dbReference type="OMA" id="DGFCIFN"/>
<dbReference type="GO" id="GO:0016787">
    <property type="term" value="F:hydrolase activity"/>
    <property type="evidence" value="ECO:0007669"/>
    <property type="project" value="UniProtKB-KW"/>
</dbReference>
<sequence>MRIYLRCYLRMFKRLPRVLACNNSCAVERRLCTANLDSFILKNSKDTLSKVKRMEINGLPIIHHDGYVCEFPMKHRFAMRKFHGVLRFLKTDNVISMKQVLEPSAIDPDFLKLVHTPDYVERFLSGNTSVEEQRLTGFQWSTGIVSRCRLETGGTLLAGQLAMEHGIACSTGGGTHHAFPSHGAGYCLLNDLAVTAAVLFKECQVKKVLIVDLDVHQGDGTACIFSDNCAVFTFSMHCEKNYPLKKQMSDMDVGLVTGITDKDYLAHLHSYLPWLLESFRPDIVLYDAGVDPHEKDELGKLNLTDNGLFQRDFYVINLCVSRGIPVATVIGGGYDKDINMLALRHTIVHRAAIKVWQSRIMGG</sequence>
<dbReference type="PANTHER" id="PTHR10625:SF19">
    <property type="entry name" value="HISTONE DEACETYLASE 12"/>
    <property type="match status" value="1"/>
</dbReference>
<dbReference type="CDD" id="cd09993">
    <property type="entry name" value="HDAC_classIV"/>
    <property type="match status" value="1"/>
</dbReference>
<dbReference type="Gene3D" id="3.40.800.20">
    <property type="entry name" value="Histone deacetylase domain"/>
    <property type="match status" value="1"/>
</dbReference>
<keyword evidence="1" id="KW-0378">Hydrolase</keyword>
<dbReference type="InterPro" id="IPR023696">
    <property type="entry name" value="Ureohydrolase_dom_sf"/>
</dbReference>
<dbReference type="Proteomes" id="UP000005408">
    <property type="component" value="Unassembled WGS sequence"/>
</dbReference>
<evidence type="ECO:0000313" key="4">
    <source>
        <dbReference type="Proteomes" id="UP000005408"/>
    </source>
</evidence>
<dbReference type="PRINTS" id="PR01270">
    <property type="entry name" value="HDASUPER"/>
</dbReference>
<dbReference type="SUPFAM" id="SSF52768">
    <property type="entry name" value="Arginase/deacetylase"/>
    <property type="match status" value="1"/>
</dbReference>
<evidence type="ECO:0000256" key="1">
    <source>
        <dbReference type="ARBA" id="ARBA00022801"/>
    </source>
</evidence>
<dbReference type="Pfam" id="PF00850">
    <property type="entry name" value="Hist_deacetyl"/>
    <property type="match status" value="1"/>
</dbReference>
<dbReference type="InterPro" id="IPR000286">
    <property type="entry name" value="HDACs"/>
</dbReference>
<dbReference type="OrthoDB" id="437693at2759"/>
<protein>
    <recommendedName>
        <fullName evidence="2">Histone deacetylase domain-containing protein</fullName>
    </recommendedName>
</protein>
<name>A0A8W8KRK2_MAGGI</name>
<dbReference type="AlphaFoldDB" id="A0A8W8KRK2"/>
<dbReference type="GO" id="GO:0004407">
    <property type="term" value="F:histone deacetylase activity"/>
    <property type="evidence" value="ECO:0007669"/>
    <property type="project" value="InterPro"/>
</dbReference>
<dbReference type="InterPro" id="IPR023801">
    <property type="entry name" value="His_deacetylse_dom"/>
</dbReference>
<dbReference type="PANTHER" id="PTHR10625">
    <property type="entry name" value="HISTONE DEACETYLASE HDAC1-RELATED"/>
    <property type="match status" value="1"/>
</dbReference>
<evidence type="ECO:0000259" key="2">
    <source>
        <dbReference type="Pfam" id="PF00850"/>
    </source>
</evidence>
<keyword evidence="4" id="KW-1185">Reference proteome</keyword>